<dbReference type="PANTHER" id="PTHR10342:SF273">
    <property type="entry name" value="RE14504P"/>
    <property type="match status" value="1"/>
</dbReference>
<dbReference type="InterPro" id="IPR017850">
    <property type="entry name" value="Alkaline_phosphatase_core_sf"/>
</dbReference>
<evidence type="ECO:0000313" key="9">
    <source>
        <dbReference type="Proteomes" id="UP000694941"/>
    </source>
</evidence>
<keyword evidence="7" id="KW-0732">Signal</keyword>
<accession>A0ABM1SC16</accession>
<feature type="domain" description="Sulfatase N-terminal" evidence="8">
    <location>
        <begin position="36"/>
        <end position="325"/>
    </location>
</feature>
<evidence type="ECO:0000256" key="3">
    <source>
        <dbReference type="ARBA" id="ARBA00022723"/>
    </source>
</evidence>
<name>A0ABM1SC16_LIMPO</name>
<comment type="cofactor">
    <cofactor evidence="1">
        <name>Ca(2+)</name>
        <dbReference type="ChEBI" id="CHEBI:29108"/>
    </cofactor>
</comment>
<dbReference type="InterPro" id="IPR047115">
    <property type="entry name" value="ARSB"/>
</dbReference>
<feature type="signal peptide" evidence="7">
    <location>
        <begin position="1"/>
        <end position="27"/>
    </location>
</feature>
<dbReference type="PROSITE" id="PS00523">
    <property type="entry name" value="SULFATASE_1"/>
    <property type="match status" value="1"/>
</dbReference>
<keyword evidence="4" id="KW-0378">Hydrolase</keyword>
<sequence>MSQERQHLLSLFTLLVIVLVLIRNAIGQRRSFSMRPHVVLIVADDLGWNDVSWNNPDIKMPNLERLARGGVILNQSYVQPVCSPSRTAFMTGYFPYHVGRQNSYIHRFQPSGVYLNYTFLPEKLKQLGYSTHVIGKWHLGYCNWSYTPTFRGFDSFFGFYLGAEEYYTHRSGYDGQNYLDLRNNTKPATEYGGVYSTNLFSTVTTKLISRLNPRIPTFLYLPFQAVHSPLEVPQKYLDMHKNIEDVNRRKYSGMISALDEAVGNITTALKKYGFYSNSVIGFTTDNGGQIQFGGNNWPLRGNKGTLWEGGTRGPAFVHSPLLNRKGFVTNNPFKLLQG</sequence>
<dbReference type="CDD" id="cd16029">
    <property type="entry name" value="4-S"/>
    <property type="match status" value="1"/>
</dbReference>
<comment type="similarity">
    <text evidence="2">Belongs to the sulfatase family.</text>
</comment>
<evidence type="ECO:0000256" key="2">
    <source>
        <dbReference type="ARBA" id="ARBA00008779"/>
    </source>
</evidence>
<dbReference type="Pfam" id="PF00884">
    <property type="entry name" value="Sulfatase"/>
    <property type="match status" value="1"/>
</dbReference>
<proteinExistence type="inferred from homology"/>
<dbReference type="InterPro" id="IPR024607">
    <property type="entry name" value="Sulfatase_CS"/>
</dbReference>
<keyword evidence="5" id="KW-0106">Calcium</keyword>
<dbReference type="PANTHER" id="PTHR10342">
    <property type="entry name" value="ARYLSULFATASE"/>
    <property type="match status" value="1"/>
</dbReference>
<feature type="chain" id="PRO_5045509679" evidence="7">
    <location>
        <begin position="28"/>
        <end position="338"/>
    </location>
</feature>
<protein>
    <submittedName>
        <fullName evidence="10">Arylsulfatase B-like</fullName>
    </submittedName>
</protein>
<evidence type="ECO:0000313" key="10">
    <source>
        <dbReference type="RefSeq" id="XP_022241171.1"/>
    </source>
</evidence>
<evidence type="ECO:0000256" key="7">
    <source>
        <dbReference type="SAM" id="SignalP"/>
    </source>
</evidence>
<evidence type="ECO:0000259" key="8">
    <source>
        <dbReference type="Pfam" id="PF00884"/>
    </source>
</evidence>
<evidence type="ECO:0000256" key="1">
    <source>
        <dbReference type="ARBA" id="ARBA00001913"/>
    </source>
</evidence>
<evidence type="ECO:0000256" key="6">
    <source>
        <dbReference type="ARBA" id="ARBA00023180"/>
    </source>
</evidence>
<evidence type="ECO:0000256" key="5">
    <source>
        <dbReference type="ARBA" id="ARBA00022837"/>
    </source>
</evidence>
<reference evidence="10" key="1">
    <citation type="submission" date="2025-08" db="UniProtKB">
        <authorList>
            <consortium name="RefSeq"/>
        </authorList>
    </citation>
    <scope>IDENTIFICATION</scope>
    <source>
        <tissue evidence="10">Muscle</tissue>
    </source>
</reference>
<keyword evidence="3" id="KW-0479">Metal-binding</keyword>
<dbReference type="GeneID" id="106459066"/>
<organism evidence="9 10">
    <name type="scientific">Limulus polyphemus</name>
    <name type="common">Atlantic horseshoe crab</name>
    <dbReference type="NCBI Taxonomy" id="6850"/>
    <lineage>
        <taxon>Eukaryota</taxon>
        <taxon>Metazoa</taxon>
        <taxon>Ecdysozoa</taxon>
        <taxon>Arthropoda</taxon>
        <taxon>Chelicerata</taxon>
        <taxon>Merostomata</taxon>
        <taxon>Xiphosura</taxon>
        <taxon>Limulidae</taxon>
        <taxon>Limulus</taxon>
    </lineage>
</organism>
<dbReference type="PROSITE" id="PS00149">
    <property type="entry name" value="SULFATASE_2"/>
    <property type="match status" value="1"/>
</dbReference>
<keyword evidence="6" id="KW-0325">Glycoprotein</keyword>
<dbReference type="SUPFAM" id="SSF53649">
    <property type="entry name" value="Alkaline phosphatase-like"/>
    <property type="match status" value="1"/>
</dbReference>
<dbReference type="Proteomes" id="UP000694941">
    <property type="component" value="Unplaced"/>
</dbReference>
<dbReference type="Gene3D" id="3.40.720.10">
    <property type="entry name" value="Alkaline Phosphatase, subunit A"/>
    <property type="match status" value="1"/>
</dbReference>
<dbReference type="RefSeq" id="XP_022241171.1">
    <property type="nucleotide sequence ID" value="XM_022385463.1"/>
</dbReference>
<dbReference type="InterPro" id="IPR000917">
    <property type="entry name" value="Sulfatase_N"/>
</dbReference>
<gene>
    <name evidence="10" type="primary">LOC106459066</name>
</gene>
<keyword evidence="9" id="KW-1185">Reference proteome</keyword>
<evidence type="ECO:0000256" key="4">
    <source>
        <dbReference type="ARBA" id="ARBA00022801"/>
    </source>
</evidence>